<comment type="cofactor">
    <cofactor evidence="8">
        <name>FMN</name>
        <dbReference type="ChEBI" id="CHEBI:58210"/>
    </cofactor>
    <text evidence="8">Binds 1 FMN per subunit.</text>
</comment>
<dbReference type="PANTHER" id="PTHR43821:SF1">
    <property type="entry name" value="NAD(P)H NITROREDUCTASE YDJA-RELATED"/>
    <property type="match status" value="1"/>
</dbReference>
<dbReference type="Pfam" id="PF00881">
    <property type="entry name" value="Nitroreductase"/>
    <property type="match status" value="1"/>
</dbReference>
<dbReference type="Proteomes" id="UP000287865">
    <property type="component" value="Unassembled WGS sequence"/>
</dbReference>
<evidence type="ECO:0000259" key="9">
    <source>
        <dbReference type="Pfam" id="PF00881"/>
    </source>
</evidence>
<keyword evidence="5 7" id="KW-0560">Oxidoreductase</keyword>
<dbReference type="Gene3D" id="3.40.109.10">
    <property type="entry name" value="NADH Oxidase"/>
    <property type="match status" value="1"/>
</dbReference>
<evidence type="ECO:0000256" key="1">
    <source>
        <dbReference type="ARBA" id="ARBA00007118"/>
    </source>
</evidence>
<evidence type="ECO:0000256" key="8">
    <source>
        <dbReference type="PIRSR" id="PIRSR000232-1"/>
    </source>
</evidence>
<comment type="similarity">
    <text evidence="1 7">Belongs to the nitroreductase family.</text>
</comment>
<name>A0A327WZF5_9GAMM</name>
<evidence type="ECO:0000256" key="6">
    <source>
        <dbReference type="ARBA" id="ARBA00023027"/>
    </source>
</evidence>
<evidence type="ECO:0000313" key="10">
    <source>
        <dbReference type="EMBL" id="RAJ98881.1"/>
    </source>
</evidence>
<dbReference type="Proteomes" id="UP000249203">
    <property type="component" value="Unassembled WGS sequence"/>
</dbReference>
<feature type="binding site" evidence="8">
    <location>
        <position position="35"/>
    </location>
    <ligand>
        <name>FMN</name>
        <dbReference type="ChEBI" id="CHEBI:58210"/>
        <note>ligand shared between dimeric partners</note>
    </ligand>
</feature>
<dbReference type="RefSeq" id="WP_111568973.1">
    <property type="nucleotide sequence ID" value="NZ_PIPK01000004.1"/>
</dbReference>
<organism evidence="10 12">
    <name type="scientific">Aliidiomarina maris</name>
    <dbReference type="NCBI Taxonomy" id="531312"/>
    <lineage>
        <taxon>Bacteria</taxon>
        <taxon>Pseudomonadati</taxon>
        <taxon>Pseudomonadota</taxon>
        <taxon>Gammaproteobacteria</taxon>
        <taxon>Alteromonadales</taxon>
        <taxon>Idiomarinaceae</taxon>
        <taxon>Aliidiomarina</taxon>
    </lineage>
</organism>
<dbReference type="SUPFAM" id="SSF55469">
    <property type="entry name" value="FMN-dependent nitroreductase-like"/>
    <property type="match status" value="1"/>
</dbReference>
<evidence type="ECO:0000256" key="5">
    <source>
        <dbReference type="ARBA" id="ARBA00023002"/>
    </source>
</evidence>
<feature type="binding site" description="in other chain" evidence="8">
    <location>
        <begin position="132"/>
        <end position="134"/>
    </location>
    <ligand>
        <name>FMN</name>
        <dbReference type="ChEBI" id="CHEBI:58210"/>
        <note>ligand shared between dimeric partners</note>
    </ligand>
</feature>
<dbReference type="EC" id="1.-.-.-" evidence="7"/>
<dbReference type="EMBL" id="QLMD01000004">
    <property type="protein sequence ID" value="RAJ98881.1"/>
    <property type="molecule type" value="Genomic_DNA"/>
</dbReference>
<dbReference type="InterPro" id="IPR026021">
    <property type="entry name" value="YdjA-like"/>
</dbReference>
<feature type="binding site" evidence="8">
    <location>
        <position position="39"/>
    </location>
    <ligand>
        <name>FMN</name>
        <dbReference type="ChEBI" id="CHEBI:58210"/>
        <note>ligand shared between dimeric partners</note>
    </ligand>
</feature>
<feature type="binding site" description="in other chain" evidence="8">
    <location>
        <begin position="10"/>
        <end position="12"/>
    </location>
    <ligand>
        <name>FMN</name>
        <dbReference type="ChEBI" id="CHEBI:58210"/>
        <note>ligand shared between dimeric partners</note>
    </ligand>
</feature>
<keyword evidence="3 7" id="KW-0288">FMN</keyword>
<dbReference type="OrthoDB" id="9804207at2"/>
<evidence type="ECO:0000256" key="7">
    <source>
        <dbReference type="PIRNR" id="PIRNR000232"/>
    </source>
</evidence>
<evidence type="ECO:0000256" key="3">
    <source>
        <dbReference type="ARBA" id="ARBA00022643"/>
    </source>
</evidence>
<evidence type="ECO:0000313" key="11">
    <source>
        <dbReference type="EMBL" id="RUO25027.1"/>
    </source>
</evidence>
<dbReference type="EMBL" id="PIPK01000004">
    <property type="protein sequence ID" value="RUO25027.1"/>
    <property type="molecule type" value="Genomic_DNA"/>
</dbReference>
<feature type="domain" description="Nitroreductase" evidence="9">
    <location>
        <begin position="25"/>
        <end position="162"/>
    </location>
</feature>
<reference evidence="10 12" key="2">
    <citation type="submission" date="2018-06" db="EMBL/GenBank/DDBJ databases">
        <title>Genomic Encyclopedia of Type Strains, Phase III (KMG-III): the genomes of soil and plant-associated and newly described type strains.</title>
        <authorList>
            <person name="Whitman W."/>
        </authorList>
    </citation>
    <scope>NUCLEOTIDE SEQUENCE [LARGE SCALE GENOMIC DNA]</scope>
    <source>
        <strain evidence="10 12">CGMCC 1.15366</strain>
    </source>
</reference>
<keyword evidence="6 7" id="KW-0520">NAD</keyword>
<evidence type="ECO:0000256" key="2">
    <source>
        <dbReference type="ARBA" id="ARBA00022630"/>
    </source>
</evidence>
<accession>A0A327WZF5</accession>
<comment type="caution">
    <text evidence="10">The sequence shown here is derived from an EMBL/GenBank/DDBJ whole genome shotgun (WGS) entry which is preliminary data.</text>
</comment>
<keyword evidence="13" id="KW-1185">Reference proteome</keyword>
<gene>
    <name evidence="10" type="ORF">B0I24_10483</name>
    <name evidence="11" type="ORF">CWE07_05990</name>
</gene>
<protein>
    <recommendedName>
        <fullName evidence="7">Putative NAD(P)H nitroreductase</fullName>
        <ecNumber evidence="7">1.-.-.-</ecNumber>
    </recommendedName>
</protein>
<keyword evidence="2 7" id="KW-0285">Flavoprotein</keyword>
<reference evidence="11 13" key="1">
    <citation type="journal article" date="2018" name="Front. Microbiol.">
        <title>Genome-Based Analysis Reveals the Taxonomy and Diversity of the Family Idiomarinaceae.</title>
        <authorList>
            <person name="Liu Y."/>
            <person name="Lai Q."/>
            <person name="Shao Z."/>
        </authorList>
    </citation>
    <scope>NUCLEOTIDE SEQUENCE [LARGE SCALE GENOMIC DNA]</scope>
    <source>
        <strain evidence="11 13">CF12-14</strain>
    </source>
</reference>
<sequence>MDAIELLTTRSSMPRLIAPAPDAHSLALIQQAALRVPDHMALMPVRCDIVQGDSLIALGQLFEKAARTEAGFNSQDVDRAAQLPLRAPMLIVVSTAYQDHDKVPKTEQFATAACATMAMQQACFAQGLGAIWRSGPYTHSATVKAGLGIADHDDIVGFLYVGTPAVPTPIKPAKENTIFRMAKIDINS</sequence>
<keyword evidence="4 7" id="KW-0521">NADP</keyword>
<evidence type="ECO:0000313" key="13">
    <source>
        <dbReference type="Proteomes" id="UP000287865"/>
    </source>
</evidence>
<dbReference type="PANTHER" id="PTHR43821">
    <property type="entry name" value="NAD(P)H NITROREDUCTASE YDJA-RELATED"/>
    <property type="match status" value="1"/>
</dbReference>
<dbReference type="CDD" id="cd02135">
    <property type="entry name" value="YdjA-like"/>
    <property type="match status" value="1"/>
</dbReference>
<evidence type="ECO:0000313" key="12">
    <source>
        <dbReference type="Proteomes" id="UP000249203"/>
    </source>
</evidence>
<evidence type="ECO:0000256" key="4">
    <source>
        <dbReference type="ARBA" id="ARBA00022857"/>
    </source>
</evidence>
<proteinExistence type="inferred from homology"/>
<dbReference type="AlphaFoldDB" id="A0A327WZF5"/>
<dbReference type="GO" id="GO:0016491">
    <property type="term" value="F:oxidoreductase activity"/>
    <property type="evidence" value="ECO:0007669"/>
    <property type="project" value="UniProtKB-UniRule"/>
</dbReference>
<dbReference type="InterPro" id="IPR052530">
    <property type="entry name" value="NAD(P)H_nitroreductase"/>
</dbReference>
<dbReference type="InterPro" id="IPR000415">
    <property type="entry name" value="Nitroreductase-like"/>
</dbReference>
<dbReference type="InterPro" id="IPR029479">
    <property type="entry name" value="Nitroreductase"/>
</dbReference>
<dbReference type="PIRSF" id="PIRSF000232">
    <property type="entry name" value="YdjA"/>
    <property type="match status" value="1"/>
</dbReference>